<evidence type="ECO:0000256" key="3">
    <source>
        <dbReference type="ARBA" id="ARBA00022692"/>
    </source>
</evidence>
<evidence type="ECO:0000313" key="12">
    <source>
        <dbReference type="EMBL" id="OMJ28845.1"/>
    </source>
</evidence>
<keyword evidence="13" id="KW-1185">Reference proteome</keyword>
<dbReference type="CDD" id="cd20069">
    <property type="entry name" value="5TM_Oxa1-like"/>
    <property type="match status" value="1"/>
</dbReference>
<accession>A0A1R1YPT3</accession>
<keyword evidence="7" id="KW-0496">Mitochondrion</keyword>
<evidence type="ECO:0000256" key="2">
    <source>
        <dbReference type="ARBA" id="ARBA00009877"/>
    </source>
</evidence>
<dbReference type="GO" id="GO:0005743">
    <property type="term" value="C:mitochondrial inner membrane"/>
    <property type="evidence" value="ECO:0007669"/>
    <property type="project" value="UniProtKB-SubCell"/>
</dbReference>
<feature type="domain" description="Membrane insertase YidC/Oxa/ALB C-terminal" evidence="11">
    <location>
        <begin position="179"/>
        <end position="369"/>
    </location>
</feature>
<dbReference type="GO" id="GO:0032979">
    <property type="term" value="P:protein insertion into mitochondrial inner membrane from matrix"/>
    <property type="evidence" value="ECO:0007669"/>
    <property type="project" value="TreeGrafter"/>
</dbReference>
<evidence type="ECO:0000256" key="8">
    <source>
        <dbReference type="ARBA" id="ARBA00023136"/>
    </source>
</evidence>
<keyword evidence="4" id="KW-0999">Mitochondrion inner membrane</keyword>
<keyword evidence="5" id="KW-0809">Transit peptide</keyword>
<evidence type="ECO:0000256" key="4">
    <source>
        <dbReference type="ARBA" id="ARBA00022792"/>
    </source>
</evidence>
<dbReference type="AlphaFoldDB" id="A0A1R1YPT3"/>
<evidence type="ECO:0000256" key="9">
    <source>
        <dbReference type="RuleBase" id="RU003945"/>
    </source>
</evidence>
<evidence type="ECO:0000256" key="10">
    <source>
        <dbReference type="SAM" id="Phobius"/>
    </source>
</evidence>
<dbReference type="PANTHER" id="PTHR12428">
    <property type="entry name" value="OXA1"/>
    <property type="match status" value="1"/>
</dbReference>
<sequence length="412" mass="45660">MSNIISYGIKSHLKVPARIGSFPLKTSSFSTLTNSNITYNAFSTKKYSLLQTNSNKNASISSRLSRNFNMNFERFNNFSTSSRLLAATPAASATVDAASKKVDIILPSILETSTDTLGSNQASYSDMMPSETLPLPTEEIASTIMKIGDMKAAGLAANTPVGWVEQLLEFSHVYTGLPWWGTIITATVAIRLALFPINVILQRKIINMQNIQPEMVAIKAKLTRAQEEKNMYEYQNQASQMRSLMKKKGVSPFSTILLPIIQMPVMISFFMALRAMSELPVPSFETGGLLWFTNLAAADPYYILPAVSSLGMIALFEISKKLQSSIPSPAIMTWGMRGLGVIMTFVTMKFQTAIFVYFITSNLISTSLVFIFANPFLRKLFKIPELKKARLAITPKNTFVKTIESGLKKIKK</sequence>
<dbReference type="NCBIfam" id="TIGR03592">
    <property type="entry name" value="yidC_oxa1_cterm"/>
    <property type="match status" value="1"/>
</dbReference>
<feature type="transmembrane region" description="Helical" evidence="10">
    <location>
        <begin position="330"/>
        <end position="348"/>
    </location>
</feature>
<gene>
    <name evidence="12" type="ORF">AYI69_g1657</name>
</gene>
<evidence type="ECO:0000256" key="5">
    <source>
        <dbReference type="ARBA" id="ARBA00022946"/>
    </source>
</evidence>
<keyword evidence="6 10" id="KW-1133">Transmembrane helix</keyword>
<feature type="transmembrane region" description="Helical" evidence="10">
    <location>
        <begin position="250"/>
        <end position="273"/>
    </location>
</feature>
<protein>
    <submittedName>
        <fullName evidence="12">Mitochondrial inner membrane protein OXA1L</fullName>
    </submittedName>
</protein>
<dbReference type="EMBL" id="LSSM01000456">
    <property type="protein sequence ID" value="OMJ28845.1"/>
    <property type="molecule type" value="Genomic_DNA"/>
</dbReference>
<evidence type="ECO:0000313" key="13">
    <source>
        <dbReference type="Proteomes" id="UP000187429"/>
    </source>
</evidence>
<dbReference type="InterPro" id="IPR028055">
    <property type="entry name" value="YidC/Oxa/ALB_C"/>
</dbReference>
<comment type="subcellular location">
    <subcellularLocation>
        <location evidence="9">Membrane</location>
        <topology evidence="9">Multi-pass membrane protein</topology>
    </subcellularLocation>
    <subcellularLocation>
        <location evidence="1">Mitochondrion inner membrane</location>
        <topology evidence="1">Multi-pass membrane protein</topology>
    </subcellularLocation>
</comment>
<feature type="transmembrane region" description="Helical" evidence="10">
    <location>
        <begin position="179"/>
        <end position="201"/>
    </location>
</feature>
<name>A0A1R1YPT3_9FUNG</name>
<evidence type="ECO:0000256" key="1">
    <source>
        <dbReference type="ARBA" id="ARBA00004448"/>
    </source>
</evidence>
<feature type="transmembrane region" description="Helical" evidence="10">
    <location>
        <begin position="301"/>
        <end position="318"/>
    </location>
</feature>
<proteinExistence type="inferred from homology"/>
<dbReference type="GO" id="GO:0032977">
    <property type="term" value="F:membrane insertase activity"/>
    <property type="evidence" value="ECO:0007669"/>
    <property type="project" value="InterPro"/>
</dbReference>
<dbReference type="InterPro" id="IPR001708">
    <property type="entry name" value="YidC/ALB3/OXA1/COX18"/>
</dbReference>
<keyword evidence="8 10" id="KW-0472">Membrane</keyword>
<organism evidence="12 13">
    <name type="scientific">Smittium culicis</name>
    <dbReference type="NCBI Taxonomy" id="133412"/>
    <lineage>
        <taxon>Eukaryota</taxon>
        <taxon>Fungi</taxon>
        <taxon>Fungi incertae sedis</taxon>
        <taxon>Zoopagomycota</taxon>
        <taxon>Kickxellomycotina</taxon>
        <taxon>Harpellomycetes</taxon>
        <taxon>Harpellales</taxon>
        <taxon>Legeriomycetaceae</taxon>
        <taxon>Smittium</taxon>
    </lineage>
</organism>
<evidence type="ECO:0000259" key="11">
    <source>
        <dbReference type="Pfam" id="PF02096"/>
    </source>
</evidence>
<dbReference type="Proteomes" id="UP000187429">
    <property type="component" value="Unassembled WGS sequence"/>
</dbReference>
<reference evidence="13" key="1">
    <citation type="submission" date="2017-01" db="EMBL/GenBank/DDBJ databases">
        <authorList>
            <person name="Wang Y."/>
            <person name="White M."/>
            <person name="Kvist S."/>
            <person name="Moncalvo J.-M."/>
        </authorList>
    </citation>
    <scope>NUCLEOTIDE SEQUENCE [LARGE SCALE GENOMIC DNA]</scope>
    <source>
        <strain evidence="13">ID-206-W2</strain>
    </source>
</reference>
<comment type="similarity">
    <text evidence="2 9">Belongs to the OXA1/ALB3/YidC family.</text>
</comment>
<comment type="caution">
    <text evidence="12">The sequence shown here is derived from an EMBL/GenBank/DDBJ whole genome shotgun (WGS) entry which is preliminary data.</text>
</comment>
<keyword evidence="3 9" id="KW-0812">Transmembrane</keyword>
<evidence type="ECO:0000256" key="7">
    <source>
        <dbReference type="ARBA" id="ARBA00023128"/>
    </source>
</evidence>
<dbReference type="OrthoDB" id="2148490at2759"/>
<evidence type="ECO:0000256" key="6">
    <source>
        <dbReference type="ARBA" id="ARBA00022989"/>
    </source>
</evidence>
<dbReference type="Pfam" id="PF02096">
    <property type="entry name" value="60KD_IMP"/>
    <property type="match status" value="1"/>
</dbReference>
<dbReference type="PANTHER" id="PTHR12428:SF66">
    <property type="entry name" value="MITOCHONDRIAL INNER MEMBRANE PROTEIN OXA1L"/>
    <property type="match status" value="1"/>
</dbReference>
<feature type="transmembrane region" description="Helical" evidence="10">
    <location>
        <begin position="354"/>
        <end position="377"/>
    </location>
</feature>